<dbReference type="InterPro" id="IPR014031">
    <property type="entry name" value="Ketoacyl_synth_C"/>
</dbReference>
<dbReference type="NCBIfam" id="TIGR03150">
    <property type="entry name" value="fabF"/>
    <property type="match status" value="1"/>
</dbReference>
<organism evidence="15 16">
    <name type="scientific">Candidatus Ozemobacter sibiricus</name>
    <dbReference type="NCBI Taxonomy" id="2268124"/>
    <lineage>
        <taxon>Bacteria</taxon>
        <taxon>Candidatus Ozemobacteria</taxon>
        <taxon>Candidatus Ozemobacterales</taxon>
        <taxon>Candidatus Ozemobacteraceae</taxon>
        <taxon>Candidatus Ozemobacter</taxon>
    </lineage>
</organism>
<dbReference type="GO" id="GO:0006633">
    <property type="term" value="P:fatty acid biosynthetic process"/>
    <property type="evidence" value="ECO:0007669"/>
    <property type="project" value="UniProtKB-UniRule"/>
</dbReference>
<comment type="catalytic activity">
    <reaction evidence="11">
        <text>a fatty acyl-[ACP] + malonyl-[ACP] + H(+) = a 3-oxoacyl-[ACP] + holo-[ACP] + CO2</text>
        <dbReference type="Rhea" id="RHEA:22836"/>
        <dbReference type="Rhea" id="RHEA-COMP:9623"/>
        <dbReference type="Rhea" id="RHEA-COMP:9685"/>
        <dbReference type="Rhea" id="RHEA-COMP:9916"/>
        <dbReference type="Rhea" id="RHEA-COMP:14125"/>
        <dbReference type="ChEBI" id="CHEBI:15378"/>
        <dbReference type="ChEBI" id="CHEBI:16526"/>
        <dbReference type="ChEBI" id="CHEBI:64479"/>
        <dbReference type="ChEBI" id="CHEBI:78449"/>
        <dbReference type="ChEBI" id="CHEBI:78776"/>
        <dbReference type="ChEBI" id="CHEBI:138651"/>
    </reaction>
</comment>
<dbReference type="SUPFAM" id="SSF53901">
    <property type="entry name" value="Thiolase-like"/>
    <property type="match status" value="2"/>
</dbReference>
<dbReference type="PANTHER" id="PTHR11712">
    <property type="entry name" value="POLYKETIDE SYNTHASE-RELATED"/>
    <property type="match status" value="1"/>
</dbReference>
<dbReference type="Gene3D" id="3.40.47.10">
    <property type="match status" value="2"/>
</dbReference>
<evidence type="ECO:0000256" key="3">
    <source>
        <dbReference type="ARBA" id="ARBA00012356"/>
    </source>
</evidence>
<dbReference type="NCBIfam" id="NF005589">
    <property type="entry name" value="PRK07314.1"/>
    <property type="match status" value="1"/>
</dbReference>
<keyword evidence="5 11" id="KW-0444">Lipid biosynthesis</keyword>
<dbReference type="GO" id="GO:0004315">
    <property type="term" value="F:3-oxoacyl-[acyl-carrier-protein] synthase activity"/>
    <property type="evidence" value="ECO:0007669"/>
    <property type="project" value="UniProtKB-UniRule"/>
</dbReference>
<evidence type="ECO:0000256" key="11">
    <source>
        <dbReference type="PIRNR" id="PIRNR000447"/>
    </source>
</evidence>
<dbReference type="Pfam" id="PF00109">
    <property type="entry name" value="ketoacyl-synt"/>
    <property type="match status" value="1"/>
</dbReference>
<sequence length="410" mass="43192">MNRVFVTGLGAVTPIGIGIEEFAAGLRAGRSGVGPITSFDASQHSVKIAAEVKGFDPSPYIAKKEIRRHDRYSQFAMAASHMALQQARLEPGTFDPRRVGVIFSTGIGGIQTFEAEHDVIRGQGPGRVSPFLVPMMICNIASGYIAMAHGFKGPNFCVVSACASGLHGMGEAYLKLAHGLIDICVTGGAEAAITPLTVAGFAQMKALSTRNDAPEKASRPFDADRDGFVMGEGAGALIFETEASMQRRGVTPLAEVIGYGASADAYHLTAPEPNGEGAFQAMSEAIAFRQTPPTTFNYVNCHGTSTPLGDVAEILAIKRVFGDHAKSLMVNATKSMIGHLLGAAGAVGAVATVLQISRGFVHPTINLDRCDERIDLDCVPHTAREARIEAALVNSFGFGGQNACLAFRRV</sequence>
<keyword evidence="10 11" id="KW-0012">Acyltransferase</keyword>
<dbReference type="PIRSF" id="PIRSF000447">
    <property type="entry name" value="KAS_II"/>
    <property type="match status" value="1"/>
</dbReference>
<dbReference type="InterPro" id="IPR000794">
    <property type="entry name" value="Beta-ketoacyl_synthase"/>
</dbReference>
<dbReference type="Proteomes" id="UP000252355">
    <property type="component" value="Unassembled WGS sequence"/>
</dbReference>
<gene>
    <name evidence="15" type="ORF">OZSIB_3038</name>
</gene>
<evidence type="ECO:0000256" key="8">
    <source>
        <dbReference type="ARBA" id="ARBA00023098"/>
    </source>
</evidence>
<evidence type="ECO:0000256" key="4">
    <source>
        <dbReference type="ARBA" id="ARBA00014657"/>
    </source>
</evidence>
<name>A0A367ZRF4_9BACT</name>
<evidence type="ECO:0000256" key="9">
    <source>
        <dbReference type="ARBA" id="ARBA00023160"/>
    </source>
</evidence>
<dbReference type="InterPro" id="IPR018201">
    <property type="entry name" value="Ketoacyl_synth_AS"/>
</dbReference>
<protein>
    <recommendedName>
        <fullName evidence="4 11">3-oxoacyl-[acyl-carrier-protein] synthase 2</fullName>
        <ecNumber evidence="3 11">2.3.1.179</ecNumber>
    </recommendedName>
</protein>
<dbReference type="EC" id="2.3.1.179" evidence="3 11"/>
<dbReference type="PROSITE" id="PS00606">
    <property type="entry name" value="KS3_1"/>
    <property type="match status" value="1"/>
</dbReference>
<dbReference type="InterPro" id="IPR020841">
    <property type="entry name" value="PKS_Beta-ketoAc_synthase_dom"/>
</dbReference>
<keyword evidence="8" id="KW-0443">Lipid metabolism</keyword>
<dbReference type="UniPathway" id="UPA00094"/>
<comment type="function">
    <text evidence="11">Involved in the type II fatty acid elongation cycle. Catalyzes the elongation of a wide range of acyl-ACP by the addition of two carbons from malonyl-ACP to an acyl acceptor. Can efficiently catalyze the conversion of palmitoleoyl-ACP (cis-hexadec-9-enoyl-ACP) to cis-vaccenoyl-ACP (cis-octadec-11-enoyl-ACP), an essential step in the thermal regulation of fatty acid composition.</text>
</comment>
<evidence type="ECO:0000256" key="2">
    <source>
        <dbReference type="ARBA" id="ARBA00008467"/>
    </source>
</evidence>
<evidence type="ECO:0000256" key="13">
    <source>
        <dbReference type="RuleBase" id="RU003694"/>
    </source>
</evidence>
<dbReference type="InterPro" id="IPR014030">
    <property type="entry name" value="Ketoacyl_synth_N"/>
</dbReference>
<keyword evidence="9 11" id="KW-0275">Fatty acid biosynthesis</keyword>
<dbReference type="GO" id="GO:0005829">
    <property type="term" value="C:cytosol"/>
    <property type="evidence" value="ECO:0007669"/>
    <property type="project" value="TreeGrafter"/>
</dbReference>
<keyword evidence="7" id="KW-0276">Fatty acid metabolism</keyword>
<evidence type="ECO:0000256" key="5">
    <source>
        <dbReference type="ARBA" id="ARBA00022516"/>
    </source>
</evidence>
<dbReference type="SMART" id="SM00825">
    <property type="entry name" value="PKS_KS"/>
    <property type="match status" value="1"/>
</dbReference>
<evidence type="ECO:0000256" key="1">
    <source>
        <dbReference type="ARBA" id="ARBA00005194"/>
    </source>
</evidence>
<keyword evidence="6 11" id="KW-0808">Transferase</keyword>
<evidence type="ECO:0000256" key="12">
    <source>
        <dbReference type="PIRSR" id="PIRSR000447-1"/>
    </source>
</evidence>
<dbReference type="AlphaFoldDB" id="A0A367ZRF4"/>
<comment type="similarity">
    <text evidence="2 11 13">Belongs to the thiolase-like superfamily. Beta-ketoacyl-ACP synthases family.</text>
</comment>
<accession>A0A367ZRF4</accession>
<evidence type="ECO:0000256" key="7">
    <source>
        <dbReference type="ARBA" id="ARBA00022832"/>
    </source>
</evidence>
<evidence type="ECO:0000313" key="15">
    <source>
        <dbReference type="EMBL" id="RCK80725.1"/>
    </source>
</evidence>
<proteinExistence type="inferred from homology"/>
<evidence type="ECO:0000256" key="6">
    <source>
        <dbReference type="ARBA" id="ARBA00022679"/>
    </source>
</evidence>
<evidence type="ECO:0000259" key="14">
    <source>
        <dbReference type="PROSITE" id="PS52004"/>
    </source>
</evidence>
<comment type="caution">
    <text evidence="15">The sequence shown here is derived from an EMBL/GenBank/DDBJ whole genome shotgun (WGS) entry which is preliminary data.</text>
</comment>
<feature type="domain" description="Ketosynthase family 3 (KS3)" evidence="14">
    <location>
        <begin position="1"/>
        <end position="409"/>
    </location>
</feature>
<reference evidence="15 16" key="1">
    <citation type="submission" date="2018-05" db="EMBL/GenBank/DDBJ databases">
        <title>A metagenomic window into the 2 km-deep terrestrial subsurface aquifer revealed taxonomically and functionally diverse microbial community comprising novel uncultured bacterial lineages.</title>
        <authorList>
            <person name="Kadnikov V.V."/>
            <person name="Mardanov A.V."/>
            <person name="Beletsky A.V."/>
            <person name="Banks D."/>
            <person name="Pimenov N.V."/>
            <person name="Frank Y.A."/>
            <person name="Karnachuk O.V."/>
            <person name="Ravin N.V."/>
        </authorList>
    </citation>
    <scope>NUCLEOTIDE SEQUENCE [LARGE SCALE GENOMIC DNA]</scope>
    <source>
        <strain evidence="15">BY5</strain>
    </source>
</reference>
<feature type="active site" description="For beta-ketoacyl synthase activity" evidence="12">
    <location>
        <position position="162"/>
    </location>
</feature>
<evidence type="ECO:0000256" key="10">
    <source>
        <dbReference type="ARBA" id="ARBA00023315"/>
    </source>
</evidence>
<comment type="catalytic activity">
    <reaction evidence="11">
        <text>(9Z)-hexadecenoyl-[ACP] + malonyl-[ACP] + H(+) = 3-oxo-(11Z)-octadecenoyl-[ACP] + holo-[ACP] + CO2</text>
        <dbReference type="Rhea" id="RHEA:55040"/>
        <dbReference type="Rhea" id="RHEA-COMP:9623"/>
        <dbReference type="Rhea" id="RHEA-COMP:9685"/>
        <dbReference type="Rhea" id="RHEA-COMP:10800"/>
        <dbReference type="Rhea" id="RHEA-COMP:14074"/>
        <dbReference type="ChEBI" id="CHEBI:15378"/>
        <dbReference type="ChEBI" id="CHEBI:16526"/>
        <dbReference type="ChEBI" id="CHEBI:64479"/>
        <dbReference type="ChEBI" id="CHEBI:78449"/>
        <dbReference type="ChEBI" id="CHEBI:83989"/>
        <dbReference type="ChEBI" id="CHEBI:138538"/>
        <dbReference type="EC" id="2.3.1.179"/>
    </reaction>
</comment>
<dbReference type="PANTHER" id="PTHR11712:SF336">
    <property type="entry name" value="3-OXOACYL-[ACYL-CARRIER-PROTEIN] SYNTHASE, MITOCHONDRIAL"/>
    <property type="match status" value="1"/>
</dbReference>
<dbReference type="FunFam" id="3.40.47.10:FF:000018">
    <property type="entry name" value="3-oxoacyl-[acyl-carrier-protein] synthase 2"/>
    <property type="match status" value="1"/>
</dbReference>
<comment type="pathway">
    <text evidence="1 11">Lipid metabolism; fatty acid biosynthesis.</text>
</comment>
<dbReference type="EMBL" id="QOQW01000005">
    <property type="protein sequence ID" value="RCK80725.1"/>
    <property type="molecule type" value="Genomic_DNA"/>
</dbReference>
<evidence type="ECO:0000313" key="16">
    <source>
        <dbReference type="Proteomes" id="UP000252355"/>
    </source>
</evidence>
<dbReference type="InterPro" id="IPR016039">
    <property type="entry name" value="Thiolase-like"/>
</dbReference>
<dbReference type="PROSITE" id="PS52004">
    <property type="entry name" value="KS3_2"/>
    <property type="match status" value="1"/>
</dbReference>
<dbReference type="CDD" id="cd00834">
    <property type="entry name" value="KAS_I_II"/>
    <property type="match status" value="1"/>
</dbReference>
<dbReference type="Pfam" id="PF02801">
    <property type="entry name" value="Ketoacyl-synt_C"/>
    <property type="match status" value="1"/>
</dbReference>
<dbReference type="InterPro" id="IPR017568">
    <property type="entry name" value="3-oxoacyl-ACP_synth-2"/>
</dbReference>